<evidence type="ECO:0000313" key="1">
    <source>
        <dbReference type="EMBL" id="EOT83035.1"/>
    </source>
</evidence>
<protein>
    <submittedName>
        <fullName evidence="1">Uncharacterized protein</fullName>
    </submittedName>
</protein>
<dbReference type="AlphaFoldDB" id="S0KMA3"/>
<gene>
    <name evidence="1" type="ORF">I573_02148</name>
</gene>
<sequence length="54" mass="6297">MKNHCYYRVEEQNKDLLGEAPIQTQATAQKCRETPMGRTGIVEYKAFHKVAKRE</sequence>
<proteinExistence type="predicted"/>
<reference evidence="1 2" key="1">
    <citation type="submission" date="2013-03" db="EMBL/GenBank/DDBJ databases">
        <title>The Genome Sequence of Enterococcus sulfureus ATCC_49903 (PacBio/Illumina hybrid assembly).</title>
        <authorList>
            <consortium name="The Broad Institute Genomics Platform"/>
            <consortium name="The Broad Institute Genome Sequencing Center for Infectious Disease"/>
            <person name="Earl A."/>
            <person name="Russ C."/>
            <person name="Gilmore M."/>
            <person name="Surin D."/>
            <person name="Walker B."/>
            <person name="Young S."/>
            <person name="Zeng Q."/>
            <person name="Gargeya S."/>
            <person name="Fitzgerald M."/>
            <person name="Haas B."/>
            <person name="Abouelleil A."/>
            <person name="Allen A.W."/>
            <person name="Alvarado L."/>
            <person name="Arachchi H.M."/>
            <person name="Berlin A.M."/>
            <person name="Chapman S.B."/>
            <person name="Gainer-Dewar J."/>
            <person name="Goldberg J."/>
            <person name="Griggs A."/>
            <person name="Gujja S."/>
            <person name="Hansen M."/>
            <person name="Howarth C."/>
            <person name="Imamovic A."/>
            <person name="Ireland A."/>
            <person name="Larimer J."/>
            <person name="McCowan C."/>
            <person name="Murphy C."/>
            <person name="Pearson M."/>
            <person name="Poon T.W."/>
            <person name="Priest M."/>
            <person name="Roberts A."/>
            <person name="Saif S."/>
            <person name="Shea T."/>
            <person name="Sisk P."/>
            <person name="Sykes S."/>
            <person name="Wortman J."/>
            <person name="Nusbaum C."/>
            <person name="Birren B."/>
        </authorList>
    </citation>
    <scope>NUCLEOTIDE SEQUENCE [LARGE SCALE GENOMIC DNA]</scope>
    <source>
        <strain evidence="1 2">ATCC 49903</strain>
    </source>
</reference>
<dbReference type="STRING" id="1140003.OMY_01935"/>
<dbReference type="Proteomes" id="UP000015961">
    <property type="component" value="Unassembled WGS sequence"/>
</dbReference>
<accession>S0KMA3</accession>
<organism evidence="1 2">
    <name type="scientific">Enterococcus sulfureus ATCC 49903</name>
    <dbReference type="NCBI Taxonomy" id="1140003"/>
    <lineage>
        <taxon>Bacteria</taxon>
        <taxon>Bacillati</taxon>
        <taxon>Bacillota</taxon>
        <taxon>Bacilli</taxon>
        <taxon>Lactobacillales</taxon>
        <taxon>Enterococcaceae</taxon>
        <taxon>Enterococcus</taxon>
    </lineage>
</organism>
<keyword evidence="2" id="KW-1185">Reference proteome</keyword>
<name>S0KMA3_9ENTE</name>
<evidence type="ECO:0000313" key="2">
    <source>
        <dbReference type="Proteomes" id="UP000015961"/>
    </source>
</evidence>
<comment type="caution">
    <text evidence="1">The sequence shown here is derived from an EMBL/GenBank/DDBJ whole genome shotgun (WGS) entry which is preliminary data.</text>
</comment>
<dbReference type="EMBL" id="ASWO01000007">
    <property type="protein sequence ID" value="EOT83035.1"/>
    <property type="molecule type" value="Genomic_DNA"/>
</dbReference>